<dbReference type="EMBL" id="JAJKFT010000004">
    <property type="protein sequence ID" value="MCC9628688.1"/>
    <property type="molecule type" value="Genomic_DNA"/>
</dbReference>
<reference evidence="2" key="1">
    <citation type="submission" date="2021-11" db="EMBL/GenBank/DDBJ databases">
        <title>Genome sequence.</title>
        <authorList>
            <person name="Sun Q."/>
        </authorList>
    </citation>
    <scope>NUCLEOTIDE SEQUENCE</scope>
    <source>
        <strain evidence="2">JC732</strain>
    </source>
</reference>
<keyword evidence="3" id="KW-1185">Reference proteome</keyword>
<accession>A0A9X1MKA4</accession>
<feature type="region of interest" description="Disordered" evidence="1">
    <location>
        <begin position="145"/>
        <end position="216"/>
    </location>
</feature>
<sequence>MVTTFTDKLSELLADAQAKLRQGFSWDALSEAFLTFLHGAMLAAKDELLNPGPEKKAAVLEWVGAFWDYVIANVPLPTWLFWMKLPYVRTATRSVILTIAAGLIEALYAQNLEQFRAKHFSTRGVGVRRYWSRFARLGPCAKGAGQQRRTSADADAAEVDREESATDRSGAKSQSGRRVSRLVLRRAAGARRERRYERRDSSGGTRPGEALNHGGA</sequence>
<feature type="compositionally biased region" description="Basic and acidic residues" evidence="1">
    <location>
        <begin position="158"/>
        <end position="170"/>
    </location>
</feature>
<evidence type="ECO:0000313" key="2">
    <source>
        <dbReference type="EMBL" id="MCC9628688.1"/>
    </source>
</evidence>
<name>A0A9X1MKA4_9BACT</name>
<proteinExistence type="predicted"/>
<dbReference type="RefSeq" id="WP_230218127.1">
    <property type="nucleotide sequence ID" value="NZ_JAJKFT010000004.1"/>
</dbReference>
<protein>
    <submittedName>
        <fullName evidence="2">Uncharacterized protein</fullName>
    </submittedName>
</protein>
<gene>
    <name evidence="2" type="ORF">LOC68_09785</name>
</gene>
<evidence type="ECO:0000313" key="3">
    <source>
        <dbReference type="Proteomes" id="UP001139103"/>
    </source>
</evidence>
<feature type="compositionally biased region" description="Basic and acidic residues" evidence="1">
    <location>
        <begin position="190"/>
        <end position="201"/>
    </location>
</feature>
<evidence type="ECO:0000256" key="1">
    <source>
        <dbReference type="SAM" id="MobiDB-lite"/>
    </source>
</evidence>
<comment type="caution">
    <text evidence="2">The sequence shown here is derived from an EMBL/GenBank/DDBJ whole genome shotgun (WGS) entry which is preliminary data.</text>
</comment>
<dbReference type="AlphaFoldDB" id="A0A9X1MKA4"/>
<organism evidence="2 3">
    <name type="scientific">Blastopirellula sediminis</name>
    <dbReference type="NCBI Taxonomy" id="2894196"/>
    <lineage>
        <taxon>Bacteria</taxon>
        <taxon>Pseudomonadati</taxon>
        <taxon>Planctomycetota</taxon>
        <taxon>Planctomycetia</taxon>
        <taxon>Pirellulales</taxon>
        <taxon>Pirellulaceae</taxon>
        <taxon>Blastopirellula</taxon>
    </lineage>
</organism>
<dbReference type="Proteomes" id="UP001139103">
    <property type="component" value="Unassembled WGS sequence"/>
</dbReference>
<feature type="compositionally biased region" description="Basic residues" evidence="1">
    <location>
        <begin position="178"/>
        <end position="189"/>
    </location>
</feature>